<dbReference type="GO" id="GO:0006352">
    <property type="term" value="P:DNA-templated transcription initiation"/>
    <property type="evidence" value="ECO:0007669"/>
    <property type="project" value="InterPro"/>
</dbReference>
<feature type="domain" description="RNA polymerase sigma-70 region 2" evidence="7">
    <location>
        <begin position="66"/>
        <end position="133"/>
    </location>
</feature>
<dbReference type="InterPro" id="IPR013325">
    <property type="entry name" value="RNA_pol_sigma_r2"/>
</dbReference>
<organism evidence="9 10">
    <name type="scientific">Azospirillum oryzae</name>
    <dbReference type="NCBI Taxonomy" id="286727"/>
    <lineage>
        <taxon>Bacteria</taxon>
        <taxon>Pseudomonadati</taxon>
        <taxon>Pseudomonadota</taxon>
        <taxon>Alphaproteobacteria</taxon>
        <taxon>Rhodospirillales</taxon>
        <taxon>Azospirillaceae</taxon>
        <taxon>Azospirillum</taxon>
    </lineage>
</organism>
<dbReference type="EMBL" id="CP054617">
    <property type="protein sequence ID" value="QKS49990.1"/>
    <property type="molecule type" value="Genomic_DNA"/>
</dbReference>
<dbReference type="GO" id="GO:0003677">
    <property type="term" value="F:DNA binding"/>
    <property type="evidence" value="ECO:0007669"/>
    <property type="project" value="UniProtKB-KW"/>
</dbReference>
<feature type="region of interest" description="Disordered" evidence="6">
    <location>
        <begin position="135"/>
        <end position="154"/>
    </location>
</feature>
<dbReference type="InterPro" id="IPR007627">
    <property type="entry name" value="RNA_pol_sigma70_r2"/>
</dbReference>
<gene>
    <name evidence="9" type="ORF">HUE56_05560</name>
</gene>
<evidence type="ECO:0000256" key="6">
    <source>
        <dbReference type="SAM" id="MobiDB-lite"/>
    </source>
</evidence>
<dbReference type="InterPro" id="IPR039425">
    <property type="entry name" value="RNA_pol_sigma-70-like"/>
</dbReference>
<dbReference type="InterPro" id="IPR013324">
    <property type="entry name" value="RNA_pol_sigma_r3/r4-like"/>
</dbReference>
<keyword evidence="4" id="KW-0238">DNA-binding</keyword>
<evidence type="ECO:0000256" key="3">
    <source>
        <dbReference type="ARBA" id="ARBA00023082"/>
    </source>
</evidence>
<reference evidence="9 10" key="1">
    <citation type="submission" date="2020-06" db="EMBL/GenBank/DDBJ databases">
        <title>Complete genome of Azosprillum oryzae KACC14407.</title>
        <authorList>
            <person name="Kim M."/>
            <person name="Park Y.-J."/>
            <person name="Shin J.-H."/>
        </authorList>
    </citation>
    <scope>NUCLEOTIDE SEQUENCE [LARGE SCALE GENOMIC DNA]</scope>
    <source>
        <strain evidence="9 10">KACC 14407</strain>
        <plasmid evidence="9 10">unnamed3</plasmid>
    </source>
</reference>
<keyword evidence="3" id="KW-0731">Sigma factor</keyword>
<evidence type="ECO:0000313" key="9">
    <source>
        <dbReference type="EMBL" id="QKS49990.1"/>
    </source>
</evidence>
<geneLocation type="plasmid" evidence="9 10">
    <name>unnamed3</name>
</geneLocation>
<dbReference type="PANTHER" id="PTHR43133">
    <property type="entry name" value="RNA POLYMERASE ECF-TYPE SIGMA FACTO"/>
    <property type="match status" value="1"/>
</dbReference>
<keyword evidence="9" id="KW-0614">Plasmid</keyword>
<evidence type="ECO:0000259" key="8">
    <source>
        <dbReference type="Pfam" id="PF04545"/>
    </source>
</evidence>
<dbReference type="Pfam" id="PF04545">
    <property type="entry name" value="Sigma70_r4"/>
    <property type="match status" value="1"/>
</dbReference>
<accession>A0A6N1AEP6</accession>
<dbReference type="AlphaFoldDB" id="A0A6N1AEP6"/>
<dbReference type="SUPFAM" id="SSF88946">
    <property type="entry name" value="Sigma2 domain of RNA polymerase sigma factors"/>
    <property type="match status" value="1"/>
</dbReference>
<dbReference type="InterPro" id="IPR014284">
    <property type="entry name" value="RNA_pol_sigma-70_dom"/>
</dbReference>
<dbReference type="InterPro" id="IPR036388">
    <property type="entry name" value="WH-like_DNA-bd_sf"/>
</dbReference>
<dbReference type="Pfam" id="PF04542">
    <property type="entry name" value="Sigma70_r2"/>
    <property type="match status" value="1"/>
</dbReference>
<feature type="domain" description="RNA polymerase sigma-70 region 4" evidence="8">
    <location>
        <begin position="168"/>
        <end position="217"/>
    </location>
</feature>
<keyword evidence="5" id="KW-0804">Transcription</keyword>
<proteinExistence type="inferred from homology"/>
<dbReference type="Proteomes" id="UP000509702">
    <property type="component" value="Plasmid unnamed3"/>
</dbReference>
<dbReference type="PANTHER" id="PTHR43133:SF62">
    <property type="entry name" value="RNA POLYMERASE SIGMA FACTOR SIGZ"/>
    <property type="match status" value="1"/>
</dbReference>
<dbReference type="Gene3D" id="1.10.1740.10">
    <property type="match status" value="1"/>
</dbReference>
<evidence type="ECO:0000256" key="2">
    <source>
        <dbReference type="ARBA" id="ARBA00023015"/>
    </source>
</evidence>
<dbReference type="SUPFAM" id="SSF88659">
    <property type="entry name" value="Sigma3 and sigma4 domains of RNA polymerase sigma factors"/>
    <property type="match status" value="1"/>
</dbReference>
<evidence type="ECO:0000256" key="4">
    <source>
        <dbReference type="ARBA" id="ARBA00023125"/>
    </source>
</evidence>
<dbReference type="CDD" id="cd06171">
    <property type="entry name" value="Sigma70_r4"/>
    <property type="match status" value="1"/>
</dbReference>
<evidence type="ECO:0000259" key="7">
    <source>
        <dbReference type="Pfam" id="PF04542"/>
    </source>
</evidence>
<dbReference type="NCBIfam" id="TIGR02937">
    <property type="entry name" value="sigma70-ECF"/>
    <property type="match status" value="1"/>
</dbReference>
<keyword evidence="10" id="KW-1185">Reference proteome</keyword>
<keyword evidence="2" id="KW-0805">Transcription regulation</keyword>
<dbReference type="GO" id="GO:0016987">
    <property type="term" value="F:sigma factor activity"/>
    <property type="evidence" value="ECO:0007669"/>
    <property type="project" value="UniProtKB-KW"/>
</dbReference>
<protein>
    <submittedName>
        <fullName evidence="9">Sigma-70 family RNA polymerase sigma factor</fullName>
    </submittedName>
</protein>
<name>A0A6N1AEP6_9PROT</name>
<dbReference type="Gene3D" id="1.10.10.10">
    <property type="entry name" value="Winged helix-like DNA-binding domain superfamily/Winged helix DNA-binding domain"/>
    <property type="match status" value="1"/>
</dbReference>
<evidence type="ECO:0000256" key="1">
    <source>
        <dbReference type="ARBA" id="ARBA00010641"/>
    </source>
</evidence>
<comment type="similarity">
    <text evidence="1">Belongs to the sigma-70 factor family. ECF subfamily.</text>
</comment>
<dbReference type="KEGG" id="aoz:HUE56_05560"/>
<dbReference type="InterPro" id="IPR007630">
    <property type="entry name" value="RNA_pol_sigma70_r4"/>
</dbReference>
<sequence>MIAQLASLLTHAAGADRTPDPKRIGQAARVSANPAAADPAAARLAADQSADLVAVAAGDRAAFARLFAHFAPRVKAYMLKLGMPAQRAEDLAQDTMLSVWRKASLYDPAKAEAATWVFTIARNLRIDMLRRERHPEVSDDELQEHEDDRPRADEVLDGDRRARRLRGALASLTPEQAEVVQLSFFADLAHPAIAERLDVPLGTVKSRLRLAMAKIRKALGDDDR</sequence>
<dbReference type="RefSeq" id="WP_149198776.1">
    <property type="nucleotide sequence ID" value="NZ_BSOV01000071.1"/>
</dbReference>
<evidence type="ECO:0000313" key="10">
    <source>
        <dbReference type="Proteomes" id="UP000509702"/>
    </source>
</evidence>
<evidence type="ECO:0000256" key="5">
    <source>
        <dbReference type="ARBA" id="ARBA00023163"/>
    </source>
</evidence>
<dbReference type="OrthoDB" id="9784272at2"/>